<name>A0A0G1A662_UNCKA</name>
<proteinExistence type="predicted"/>
<reference evidence="1 2" key="1">
    <citation type="journal article" date="2015" name="Nature">
        <title>rRNA introns, odd ribosomes, and small enigmatic genomes across a large radiation of phyla.</title>
        <authorList>
            <person name="Brown C.T."/>
            <person name="Hug L.A."/>
            <person name="Thomas B.C."/>
            <person name="Sharon I."/>
            <person name="Castelle C.J."/>
            <person name="Singh A."/>
            <person name="Wilkins M.J."/>
            <person name="Williams K.H."/>
            <person name="Banfield J.F."/>
        </authorList>
    </citation>
    <scope>NUCLEOTIDE SEQUENCE [LARGE SCALE GENOMIC DNA]</scope>
</reference>
<gene>
    <name evidence="1" type="ORF">UU77_C0016G0021</name>
</gene>
<dbReference type="EMBL" id="LCBX01000016">
    <property type="protein sequence ID" value="KKS20808.1"/>
    <property type="molecule type" value="Genomic_DNA"/>
</dbReference>
<organism evidence="1 2">
    <name type="scientific">candidate division WWE3 bacterium GW2011_GWC1_41_7</name>
    <dbReference type="NCBI Taxonomy" id="1619119"/>
    <lineage>
        <taxon>Bacteria</taxon>
        <taxon>Katanobacteria</taxon>
    </lineage>
</organism>
<evidence type="ECO:0000313" key="1">
    <source>
        <dbReference type="EMBL" id="KKS20808.1"/>
    </source>
</evidence>
<dbReference type="AlphaFoldDB" id="A0A0G1A662"/>
<evidence type="ECO:0000313" key="2">
    <source>
        <dbReference type="Proteomes" id="UP000034507"/>
    </source>
</evidence>
<accession>A0A0G1A662</accession>
<sequence>MKKIKSGNNFEGDVLPDFQGKRAFLCQSILNGSARFYIGGNRNVILLDSRPQVLEALKGVWGNNLRKDSFHKVFNTAAHAVVKVKPNTVEITLSDPRSKKSPEFRLWAVSEWEGGQGIPDYDNTKVLTWHKVEGMPNHYVQIYVYRIPKE</sequence>
<comment type="caution">
    <text evidence="1">The sequence shown here is derived from an EMBL/GenBank/DDBJ whole genome shotgun (WGS) entry which is preliminary data.</text>
</comment>
<protein>
    <submittedName>
        <fullName evidence="1">Uncharacterized protein</fullName>
    </submittedName>
</protein>
<dbReference type="Proteomes" id="UP000034507">
    <property type="component" value="Unassembled WGS sequence"/>
</dbReference>